<dbReference type="InterPro" id="IPR031447">
    <property type="entry name" value="MNR"/>
</dbReference>
<proteinExistence type="predicted"/>
<dbReference type="AlphaFoldDB" id="A0A6I8NWR4"/>
<keyword evidence="3" id="KW-1185">Reference proteome</keyword>
<reference evidence="2" key="3">
    <citation type="submission" date="2025-09" db="UniProtKB">
        <authorList>
            <consortium name="Ensembl"/>
        </authorList>
    </citation>
    <scope>IDENTIFICATION</scope>
    <source>
        <strain evidence="2">Glennie</strain>
    </source>
</reference>
<feature type="region of interest" description="Disordered" evidence="1">
    <location>
        <begin position="1"/>
        <end position="62"/>
    </location>
</feature>
<evidence type="ECO:0000256" key="1">
    <source>
        <dbReference type="SAM" id="MobiDB-lite"/>
    </source>
</evidence>
<dbReference type="PANTHER" id="PTHR15732">
    <property type="entry name" value="PROTEIN MOONRAKER"/>
    <property type="match status" value="1"/>
</dbReference>
<feature type="region of interest" description="Disordered" evidence="1">
    <location>
        <begin position="147"/>
        <end position="166"/>
    </location>
</feature>
<evidence type="ECO:0008006" key="4">
    <source>
        <dbReference type="Google" id="ProtNLM"/>
    </source>
</evidence>
<evidence type="ECO:0000313" key="2">
    <source>
        <dbReference type="Ensembl" id="ENSOANP00000045360.1"/>
    </source>
</evidence>
<name>A0A6I8NWR4_ORNAN</name>
<dbReference type="Proteomes" id="UP000002279">
    <property type="component" value="Chromosome 17"/>
</dbReference>
<feature type="region of interest" description="Disordered" evidence="1">
    <location>
        <begin position="86"/>
        <end position="137"/>
    </location>
</feature>
<feature type="region of interest" description="Disordered" evidence="1">
    <location>
        <begin position="246"/>
        <end position="281"/>
    </location>
</feature>
<dbReference type="Bgee" id="ENSOANG00000047667">
    <property type="expression patterns" value="Expressed in fibroblast and 7 other cell types or tissues"/>
</dbReference>
<reference evidence="2 3" key="1">
    <citation type="journal article" date="2008" name="Nature">
        <title>Genome analysis of the platypus reveals unique signatures of evolution.</title>
        <authorList>
            <person name="Warren W.C."/>
            <person name="Hillier L.W."/>
            <person name="Marshall Graves J.A."/>
            <person name="Birney E."/>
            <person name="Ponting C.P."/>
            <person name="Grutzner F."/>
            <person name="Belov K."/>
            <person name="Miller W."/>
            <person name="Clarke L."/>
            <person name="Chinwalla A.T."/>
            <person name="Yang S.P."/>
            <person name="Heger A."/>
            <person name="Locke D.P."/>
            <person name="Miethke P."/>
            <person name="Waters P.D."/>
            <person name="Veyrunes F."/>
            <person name="Fulton L."/>
            <person name="Fulton B."/>
            <person name="Graves T."/>
            <person name="Wallis J."/>
            <person name="Puente X.S."/>
            <person name="Lopez-Otin C."/>
            <person name="Ordonez G.R."/>
            <person name="Eichler E.E."/>
            <person name="Chen L."/>
            <person name="Cheng Z."/>
            <person name="Deakin J.E."/>
            <person name="Alsop A."/>
            <person name="Thompson K."/>
            <person name="Kirby P."/>
            <person name="Papenfuss A.T."/>
            <person name="Wakefield M.J."/>
            <person name="Olender T."/>
            <person name="Lancet D."/>
            <person name="Huttley G.A."/>
            <person name="Smit A.F."/>
            <person name="Pask A."/>
            <person name="Temple-Smith P."/>
            <person name="Batzer M.A."/>
            <person name="Walker J.A."/>
            <person name="Konkel M.K."/>
            <person name="Harris R.S."/>
            <person name="Whittington C.M."/>
            <person name="Wong E.S."/>
            <person name="Gemmell N.J."/>
            <person name="Buschiazzo E."/>
            <person name="Vargas Jentzsch I.M."/>
            <person name="Merkel A."/>
            <person name="Schmitz J."/>
            <person name="Zemann A."/>
            <person name="Churakov G."/>
            <person name="Kriegs J.O."/>
            <person name="Brosius J."/>
            <person name="Murchison E.P."/>
            <person name="Sachidanandam R."/>
            <person name="Smith C."/>
            <person name="Hannon G.J."/>
            <person name="Tsend-Ayush E."/>
            <person name="McMillan D."/>
            <person name="Attenborough R."/>
            <person name="Rens W."/>
            <person name="Ferguson-Smith M."/>
            <person name="Lefevre C.M."/>
            <person name="Sharp J.A."/>
            <person name="Nicholas K.R."/>
            <person name="Ray D.A."/>
            <person name="Kube M."/>
            <person name="Reinhardt R."/>
            <person name="Pringle T.H."/>
            <person name="Taylor J."/>
            <person name="Jones R.C."/>
            <person name="Nixon B."/>
            <person name="Dacheux J.L."/>
            <person name="Niwa H."/>
            <person name="Sekita Y."/>
            <person name="Huang X."/>
            <person name="Stark A."/>
            <person name="Kheradpour P."/>
            <person name="Kellis M."/>
            <person name="Flicek P."/>
            <person name="Chen Y."/>
            <person name="Webber C."/>
            <person name="Hardison R."/>
            <person name="Nelson J."/>
            <person name="Hallsworth-Pepin K."/>
            <person name="Delehaunty K."/>
            <person name="Markovic C."/>
            <person name="Minx P."/>
            <person name="Feng Y."/>
            <person name="Kremitzki C."/>
            <person name="Mitreva M."/>
            <person name="Glasscock J."/>
            <person name="Wylie T."/>
            <person name="Wohldmann P."/>
            <person name="Thiru P."/>
            <person name="Nhan M.N."/>
            <person name="Pohl C.S."/>
            <person name="Smith S.M."/>
            <person name="Hou S."/>
            <person name="Nefedov M."/>
            <person name="de Jong P.J."/>
            <person name="Renfree M.B."/>
            <person name="Mardis E.R."/>
            <person name="Wilson R.K."/>
        </authorList>
    </citation>
    <scope>NUCLEOTIDE SEQUENCE [LARGE SCALE GENOMIC DNA]</scope>
    <source>
        <strain evidence="2 3">Glennie</strain>
    </source>
</reference>
<dbReference type="Ensembl" id="ENSOANT00000062849.1">
    <property type="protein sequence ID" value="ENSOANP00000045360.1"/>
    <property type="gene ID" value="ENSOANG00000047667.1"/>
</dbReference>
<protein>
    <recommendedName>
        <fullName evidence="4">KIAA0753</fullName>
    </recommendedName>
</protein>
<feature type="region of interest" description="Disordered" evidence="1">
    <location>
        <begin position="206"/>
        <end position="225"/>
    </location>
</feature>
<dbReference type="GeneTree" id="ENSGT00390000009714"/>
<accession>A0A6I8NWR4</accession>
<sequence length="359" mass="39123">MATSFSIVRSAAWGKVKTSPTDTPRQPPAPRRKATRRGGSLGAVEQEAVRSEGASAGQLADRVEKVVLERLKPLLDRAQKVNFTSETNTHLKDSSSVNRLSTQTAEQPPLPSRLTSPTPHAGKALVSADGPNEDVPGDLLEAAARGLRERKRPQLRPATAADVPDSPTLETMLERMEEMEQHQEAVRRRYHQILYADPRLWTQGEKMGRGSASVDRRPSSPRPIRITRTVGHRTPEVDIVLEQPSEGILPEEGAEVAGSPEGGRGPGRSAGPRPKRGGVPLSVPRAALRSIEAYSGRYAQHLKMISHEPIGSFDPWRVAESLAEELLDEALGDVAAELRDVCEDYAEAVFTSEFLEPAE</sequence>
<dbReference type="InParanoid" id="A0A6I8NWR4"/>
<dbReference type="PANTHER" id="PTHR15732:SF4">
    <property type="entry name" value="PROTEIN MOONRAKER"/>
    <property type="match status" value="1"/>
</dbReference>
<dbReference type="Pfam" id="PF15718">
    <property type="entry name" value="MNR"/>
    <property type="match status" value="1"/>
</dbReference>
<evidence type="ECO:0000313" key="3">
    <source>
        <dbReference type="Proteomes" id="UP000002279"/>
    </source>
</evidence>
<dbReference type="GO" id="GO:0007099">
    <property type="term" value="P:centriole replication"/>
    <property type="evidence" value="ECO:0007669"/>
    <property type="project" value="InterPro"/>
</dbReference>
<reference evidence="2" key="2">
    <citation type="submission" date="2025-08" db="UniProtKB">
        <authorList>
            <consortium name="Ensembl"/>
        </authorList>
    </citation>
    <scope>IDENTIFICATION</scope>
    <source>
        <strain evidence="2">Glennie</strain>
    </source>
</reference>
<feature type="compositionally biased region" description="Polar residues" evidence="1">
    <location>
        <begin position="86"/>
        <end position="106"/>
    </location>
</feature>
<organism evidence="2 3">
    <name type="scientific">Ornithorhynchus anatinus</name>
    <name type="common">Duckbill platypus</name>
    <dbReference type="NCBI Taxonomy" id="9258"/>
    <lineage>
        <taxon>Eukaryota</taxon>
        <taxon>Metazoa</taxon>
        <taxon>Chordata</taxon>
        <taxon>Craniata</taxon>
        <taxon>Vertebrata</taxon>
        <taxon>Euteleostomi</taxon>
        <taxon>Mammalia</taxon>
        <taxon>Monotremata</taxon>
        <taxon>Ornithorhynchidae</taxon>
        <taxon>Ornithorhynchus</taxon>
    </lineage>
</organism>